<protein>
    <submittedName>
        <fullName evidence="1">Uncharacterized protein</fullName>
    </submittedName>
</protein>
<dbReference type="RefSeq" id="WP_003045300.1">
    <property type="nucleotide sequence ID" value="NZ_AIDX01000001.2"/>
</dbReference>
<reference evidence="1 2" key="1">
    <citation type="journal article" date="2012" name="PLoS ONE">
        <title>Gene Repertoire Evolution of Streptococcus pyogenes Inferred from Phylogenomic Analysis with Streptococcus canis and Streptococcus dysgalactiae.</title>
        <authorList>
            <person name="Lefebure T."/>
            <person name="Richards V.P."/>
            <person name="Lang P."/>
            <person name="Pavinski-Bitar P."/>
            <person name="Stanhope M.J."/>
        </authorList>
    </citation>
    <scope>NUCLEOTIDE SEQUENCE [LARGE SCALE GENOMIC DNA]</scope>
    <source>
        <strain evidence="1 2">FSL Z3-227</strain>
    </source>
</reference>
<sequence>MEDVDVILQDYLLQEKDGDLVIDDETWGWSRKKLIAQLKEDVSQINPEDTSLVTDFELVIAYLESISDEAFDQNKRIYMTYLKKIPTEEEVTETLTK</sequence>
<dbReference type="EMBL" id="AIDX01000001">
    <property type="protein sequence ID" value="EIQ82673.1"/>
    <property type="molecule type" value="Genomic_DNA"/>
</dbReference>
<comment type="caution">
    <text evidence="1">The sequence shown here is derived from an EMBL/GenBank/DDBJ whole genome shotgun (WGS) entry which is preliminary data.</text>
</comment>
<evidence type="ECO:0000313" key="2">
    <source>
        <dbReference type="Proteomes" id="UP000004423"/>
    </source>
</evidence>
<name>A0AAV3FU82_STRCB</name>
<evidence type="ECO:0000313" key="1">
    <source>
        <dbReference type="EMBL" id="EIQ82673.1"/>
    </source>
</evidence>
<dbReference type="Proteomes" id="UP000004423">
    <property type="component" value="Unassembled WGS sequence"/>
</dbReference>
<organism evidence="1 2">
    <name type="scientific">Streptococcus canis FSL Z3-227</name>
    <dbReference type="NCBI Taxonomy" id="482234"/>
    <lineage>
        <taxon>Bacteria</taxon>
        <taxon>Bacillati</taxon>
        <taxon>Bacillota</taxon>
        <taxon>Bacilli</taxon>
        <taxon>Lactobacillales</taxon>
        <taxon>Streptococcaceae</taxon>
        <taxon>Streptococcus</taxon>
    </lineage>
</organism>
<proteinExistence type="predicted"/>
<dbReference type="AlphaFoldDB" id="A0AAV3FU82"/>
<accession>A0AAV3FU82</accession>
<gene>
    <name evidence="1" type="ORF">SCAZ3_09940</name>
</gene>